<dbReference type="InterPro" id="IPR032466">
    <property type="entry name" value="Metal_Hydrolase"/>
</dbReference>
<dbReference type="SUPFAM" id="SSF51338">
    <property type="entry name" value="Composite domain of metallo-dependent hydrolases"/>
    <property type="match status" value="1"/>
</dbReference>
<dbReference type="NCBIfam" id="TIGR00857">
    <property type="entry name" value="pyrC_multi"/>
    <property type="match status" value="1"/>
</dbReference>
<dbReference type="GO" id="GO:0005737">
    <property type="term" value="C:cytoplasm"/>
    <property type="evidence" value="ECO:0007669"/>
    <property type="project" value="TreeGrafter"/>
</dbReference>
<dbReference type="NCBIfam" id="NF005791">
    <property type="entry name" value="PRK07627.1"/>
    <property type="match status" value="1"/>
</dbReference>
<dbReference type="EMBL" id="UOFU01000116">
    <property type="protein sequence ID" value="VAW97326.1"/>
    <property type="molecule type" value="Genomic_DNA"/>
</dbReference>
<gene>
    <name evidence="3" type="ORF">MNBD_GAMMA20-2065</name>
</gene>
<dbReference type="CDD" id="cd01317">
    <property type="entry name" value="DHOase_IIa"/>
    <property type="match status" value="1"/>
</dbReference>
<dbReference type="Gene3D" id="3.20.20.140">
    <property type="entry name" value="Metal-dependent hydrolases"/>
    <property type="match status" value="1"/>
</dbReference>
<evidence type="ECO:0000313" key="3">
    <source>
        <dbReference type="EMBL" id="VAW97326.1"/>
    </source>
</evidence>
<dbReference type="GO" id="GO:0004038">
    <property type="term" value="F:allantoinase activity"/>
    <property type="evidence" value="ECO:0007669"/>
    <property type="project" value="TreeGrafter"/>
</dbReference>
<dbReference type="GO" id="GO:0004151">
    <property type="term" value="F:dihydroorotase activity"/>
    <property type="evidence" value="ECO:0007669"/>
    <property type="project" value="UniProtKB-EC"/>
</dbReference>
<name>A0A3B1AWW8_9ZZZZ</name>
<feature type="domain" description="Dihydroorotase catalytic" evidence="2">
    <location>
        <begin position="50"/>
        <end position="236"/>
    </location>
</feature>
<sequence>MNISIQDGRLIDPANGIDSHADLHIANGIIAGVGKAPNGFSADSHINAKGHIVCPGLIDLRARLREPGGESRATIATETAAAASAGITTLVCPPDPSQPIDTPALVDLIRHRAKQSGHARVLPLGALTQGLAGQQLAEMATLKQAGCVAVSNGLQAVESTQVMRRAMEYAASQGLTIFLHAEDPWLAAGGCAHEGAVSVRLGLTGIPEAAETIAVARELQLIEQTGVRAHFCHLSSARAVRMIARAQYDGLPVSADVAAHQLYLTDMDIGYFDTQCHVRPPLRSQRDREGLREGLKQGTIAAVCSDHQPHAPNAKLAPFPASEPGISGLETLLPLTLRLADEGLLGLSEAIASITQHPAEILGLLGHGEGGSLATGARADVCVFDPEPYWELRADKLQSAGRNSPFLGWELKGRVSCTLLAGELTYHSCD</sequence>
<dbReference type="GO" id="GO:0006145">
    <property type="term" value="P:purine nucleobase catabolic process"/>
    <property type="evidence" value="ECO:0007669"/>
    <property type="project" value="TreeGrafter"/>
</dbReference>
<dbReference type="InterPro" id="IPR024403">
    <property type="entry name" value="DHOase_cat"/>
</dbReference>
<dbReference type="SUPFAM" id="SSF51556">
    <property type="entry name" value="Metallo-dependent hydrolases"/>
    <property type="match status" value="1"/>
</dbReference>
<dbReference type="InterPro" id="IPR050138">
    <property type="entry name" value="DHOase/Allantoinase_Hydrolase"/>
</dbReference>
<dbReference type="Pfam" id="PF12890">
    <property type="entry name" value="DHOase"/>
    <property type="match status" value="1"/>
</dbReference>
<protein>
    <submittedName>
        <fullName evidence="3">Dihydroorotase</fullName>
        <ecNumber evidence="3">3.5.2.3</ecNumber>
    </submittedName>
</protein>
<accession>A0A3B1AWW8</accession>
<dbReference type="InterPro" id="IPR011059">
    <property type="entry name" value="Metal-dep_hydrolase_composite"/>
</dbReference>
<dbReference type="AlphaFoldDB" id="A0A3B1AWW8"/>
<dbReference type="PANTHER" id="PTHR43668">
    <property type="entry name" value="ALLANTOINASE"/>
    <property type="match status" value="1"/>
</dbReference>
<keyword evidence="1" id="KW-0665">Pyrimidine biosynthesis</keyword>
<dbReference type="Gene3D" id="2.30.40.10">
    <property type="entry name" value="Urease, subunit C, domain 1"/>
    <property type="match status" value="1"/>
</dbReference>
<dbReference type="GO" id="GO:0046872">
    <property type="term" value="F:metal ion binding"/>
    <property type="evidence" value="ECO:0007669"/>
    <property type="project" value="InterPro"/>
</dbReference>
<dbReference type="GO" id="GO:0006221">
    <property type="term" value="P:pyrimidine nucleotide biosynthetic process"/>
    <property type="evidence" value="ECO:0007669"/>
    <property type="project" value="UniProtKB-KW"/>
</dbReference>
<dbReference type="EC" id="3.5.2.3" evidence="3"/>
<proteinExistence type="predicted"/>
<reference evidence="3" key="1">
    <citation type="submission" date="2018-06" db="EMBL/GenBank/DDBJ databases">
        <authorList>
            <person name="Zhirakovskaya E."/>
        </authorList>
    </citation>
    <scope>NUCLEOTIDE SEQUENCE</scope>
</reference>
<dbReference type="InterPro" id="IPR004722">
    <property type="entry name" value="DHOase"/>
</dbReference>
<evidence type="ECO:0000259" key="2">
    <source>
        <dbReference type="Pfam" id="PF12890"/>
    </source>
</evidence>
<organism evidence="3">
    <name type="scientific">hydrothermal vent metagenome</name>
    <dbReference type="NCBI Taxonomy" id="652676"/>
    <lineage>
        <taxon>unclassified sequences</taxon>
        <taxon>metagenomes</taxon>
        <taxon>ecological metagenomes</taxon>
    </lineage>
</organism>
<keyword evidence="3" id="KW-0378">Hydrolase</keyword>
<dbReference type="PANTHER" id="PTHR43668:SF2">
    <property type="entry name" value="ALLANTOINASE"/>
    <property type="match status" value="1"/>
</dbReference>
<evidence type="ECO:0000256" key="1">
    <source>
        <dbReference type="ARBA" id="ARBA00022975"/>
    </source>
</evidence>